<sequence length="301" mass="31950">MRDPLSEVISLLRPQTPSSKLAAASGPFRVRREDVTEVFYAFVLVGRVCLQLDGKALLEMGAGDFVLVPAARGFTISSVDPPPASGTTSRPVVGEDGVFRIGPVDGPVDVQQLVGHCSFGSADSELLVSLLPDMVVVRGEQRLGALAGLLRDEARADRPARDVIVQHLLEVLLIEAFRASGQPGGSPGLLQGLADARIGPSLRAMHRAPEQAWTVAQLAREAGLSRSAFYTRFNRIFGVPPMGYLLSWRMTLAKHLLAGGGQGVAEVGARAGYGSVSAFSSAFQREVGCSPMRYARTVAAE</sequence>
<dbReference type="InterPro" id="IPR018060">
    <property type="entry name" value="HTH_AraC"/>
</dbReference>
<keyword evidence="6" id="KW-1185">Reference proteome</keyword>
<reference evidence="5 6" key="1">
    <citation type="submission" date="2019-12" db="EMBL/GenBank/DDBJ databases">
        <title>Complete genome sequence of Algicella marina strain 9Alg 56(T) isolated from the red alga Tichocarpus crinitus.</title>
        <authorList>
            <person name="Kim S.-G."/>
            <person name="Nedashkovskaya O.I."/>
        </authorList>
    </citation>
    <scope>NUCLEOTIDE SEQUENCE [LARGE SCALE GENOMIC DNA]</scope>
    <source>
        <strain evidence="5 6">9Alg 56</strain>
    </source>
</reference>
<name>A0A6P1SXN8_9RHOB</name>
<dbReference type="PANTHER" id="PTHR46796">
    <property type="entry name" value="HTH-TYPE TRANSCRIPTIONAL ACTIVATOR RHAS-RELATED"/>
    <property type="match status" value="1"/>
</dbReference>
<gene>
    <name evidence="5" type="ORF">GO499_01650</name>
</gene>
<dbReference type="KEGG" id="amaq:GO499_01650"/>
<dbReference type="InterPro" id="IPR009057">
    <property type="entry name" value="Homeodomain-like_sf"/>
</dbReference>
<organism evidence="5 6">
    <name type="scientific">Algicella marina</name>
    <dbReference type="NCBI Taxonomy" id="2683284"/>
    <lineage>
        <taxon>Bacteria</taxon>
        <taxon>Pseudomonadati</taxon>
        <taxon>Pseudomonadota</taxon>
        <taxon>Alphaproteobacteria</taxon>
        <taxon>Rhodobacterales</taxon>
        <taxon>Paracoccaceae</taxon>
        <taxon>Algicella</taxon>
    </lineage>
</organism>
<dbReference type="PANTHER" id="PTHR46796:SF7">
    <property type="entry name" value="ARAC FAMILY TRANSCRIPTIONAL REGULATOR"/>
    <property type="match status" value="1"/>
</dbReference>
<dbReference type="PROSITE" id="PS00041">
    <property type="entry name" value="HTH_ARAC_FAMILY_1"/>
    <property type="match status" value="1"/>
</dbReference>
<dbReference type="InterPro" id="IPR032783">
    <property type="entry name" value="AraC_lig"/>
</dbReference>
<protein>
    <submittedName>
        <fullName evidence="5">Helix-turn-helix domain-containing protein</fullName>
    </submittedName>
</protein>
<dbReference type="Gene3D" id="1.10.10.60">
    <property type="entry name" value="Homeodomain-like"/>
    <property type="match status" value="2"/>
</dbReference>
<dbReference type="InterPro" id="IPR018062">
    <property type="entry name" value="HTH_AraC-typ_CS"/>
</dbReference>
<evidence type="ECO:0000313" key="6">
    <source>
        <dbReference type="Proteomes" id="UP000464495"/>
    </source>
</evidence>
<dbReference type="InterPro" id="IPR050204">
    <property type="entry name" value="AraC_XylS_family_regulators"/>
</dbReference>
<feature type="domain" description="HTH araC/xylS-type" evidence="4">
    <location>
        <begin position="199"/>
        <end position="297"/>
    </location>
</feature>
<keyword evidence="1" id="KW-0805">Transcription regulation</keyword>
<evidence type="ECO:0000256" key="1">
    <source>
        <dbReference type="ARBA" id="ARBA00023015"/>
    </source>
</evidence>
<dbReference type="SMART" id="SM00342">
    <property type="entry name" value="HTH_ARAC"/>
    <property type="match status" value="1"/>
</dbReference>
<dbReference type="EMBL" id="CP046620">
    <property type="protein sequence ID" value="QHQ33976.1"/>
    <property type="molecule type" value="Genomic_DNA"/>
</dbReference>
<evidence type="ECO:0000256" key="2">
    <source>
        <dbReference type="ARBA" id="ARBA00023125"/>
    </source>
</evidence>
<evidence type="ECO:0000259" key="4">
    <source>
        <dbReference type="PROSITE" id="PS01124"/>
    </source>
</evidence>
<accession>A0A6P1SXN8</accession>
<dbReference type="Proteomes" id="UP000464495">
    <property type="component" value="Chromosome"/>
</dbReference>
<dbReference type="RefSeq" id="WP_161860548.1">
    <property type="nucleotide sequence ID" value="NZ_CP046620.1"/>
</dbReference>
<evidence type="ECO:0000313" key="5">
    <source>
        <dbReference type="EMBL" id="QHQ33976.1"/>
    </source>
</evidence>
<dbReference type="GO" id="GO:0043565">
    <property type="term" value="F:sequence-specific DNA binding"/>
    <property type="evidence" value="ECO:0007669"/>
    <property type="project" value="InterPro"/>
</dbReference>
<dbReference type="Pfam" id="PF12833">
    <property type="entry name" value="HTH_18"/>
    <property type="match status" value="1"/>
</dbReference>
<dbReference type="SUPFAM" id="SSF46689">
    <property type="entry name" value="Homeodomain-like"/>
    <property type="match status" value="2"/>
</dbReference>
<keyword evidence="2" id="KW-0238">DNA-binding</keyword>
<evidence type="ECO:0000256" key="3">
    <source>
        <dbReference type="ARBA" id="ARBA00023163"/>
    </source>
</evidence>
<keyword evidence="3" id="KW-0804">Transcription</keyword>
<dbReference type="GO" id="GO:0003700">
    <property type="term" value="F:DNA-binding transcription factor activity"/>
    <property type="evidence" value="ECO:0007669"/>
    <property type="project" value="InterPro"/>
</dbReference>
<proteinExistence type="predicted"/>
<dbReference type="PROSITE" id="PS01124">
    <property type="entry name" value="HTH_ARAC_FAMILY_2"/>
    <property type="match status" value="1"/>
</dbReference>
<dbReference type="Pfam" id="PF12852">
    <property type="entry name" value="Cupin_6"/>
    <property type="match status" value="1"/>
</dbReference>
<dbReference type="AlphaFoldDB" id="A0A6P1SXN8"/>